<dbReference type="InParanoid" id="K1PN20"/>
<dbReference type="EMBL" id="JH817827">
    <property type="protein sequence ID" value="EKC23023.1"/>
    <property type="molecule type" value="Genomic_DNA"/>
</dbReference>
<gene>
    <name evidence="2" type="ORF">CGI_10000858</name>
</gene>
<feature type="compositionally biased region" description="Polar residues" evidence="1">
    <location>
        <begin position="53"/>
        <end position="81"/>
    </location>
</feature>
<name>K1PN20_MAGGI</name>
<dbReference type="AlphaFoldDB" id="K1PN20"/>
<feature type="compositionally biased region" description="Basic residues" evidence="1">
    <location>
        <begin position="198"/>
        <end position="214"/>
    </location>
</feature>
<feature type="region of interest" description="Disordered" evidence="1">
    <location>
        <begin position="179"/>
        <end position="214"/>
    </location>
</feature>
<feature type="region of interest" description="Disordered" evidence="1">
    <location>
        <begin position="53"/>
        <end position="107"/>
    </location>
</feature>
<proteinExistence type="predicted"/>
<sequence>MKLCRRYPLEKRFLGLFGLSVSNPADLSGLYNIKVPGDATGYLDISHQQQSAGATGTGYVQHQGQNGPGSFTMQSGSSGVNSLPGKCDQLPDTSSTEDRGHSTTKTTTGLDISEQCVCNIQKECNESQAVRASTTEEIVSRIDSSVIQILCDPVKIYNKECSSEIGDLHAQYVRHDDDEAKNNIPQPTHPTETEHRNFPRHTSKKVRTTHSVFK</sequence>
<accession>K1PN20</accession>
<reference evidence="2" key="1">
    <citation type="journal article" date="2012" name="Nature">
        <title>The oyster genome reveals stress adaptation and complexity of shell formation.</title>
        <authorList>
            <person name="Zhang G."/>
            <person name="Fang X."/>
            <person name="Guo X."/>
            <person name="Li L."/>
            <person name="Luo R."/>
            <person name="Xu F."/>
            <person name="Yang P."/>
            <person name="Zhang L."/>
            <person name="Wang X."/>
            <person name="Qi H."/>
            <person name="Xiong Z."/>
            <person name="Que H."/>
            <person name="Xie Y."/>
            <person name="Holland P.W."/>
            <person name="Paps J."/>
            <person name="Zhu Y."/>
            <person name="Wu F."/>
            <person name="Chen Y."/>
            <person name="Wang J."/>
            <person name="Peng C."/>
            <person name="Meng J."/>
            <person name="Yang L."/>
            <person name="Liu J."/>
            <person name="Wen B."/>
            <person name="Zhang N."/>
            <person name="Huang Z."/>
            <person name="Zhu Q."/>
            <person name="Feng Y."/>
            <person name="Mount A."/>
            <person name="Hedgecock D."/>
            <person name="Xu Z."/>
            <person name="Liu Y."/>
            <person name="Domazet-Loso T."/>
            <person name="Du Y."/>
            <person name="Sun X."/>
            <person name="Zhang S."/>
            <person name="Liu B."/>
            <person name="Cheng P."/>
            <person name="Jiang X."/>
            <person name="Li J."/>
            <person name="Fan D."/>
            <person name="Wang W."/>
            <person name="Fu W."/>
            <person name="Wang T."/>
            <person name="Wang B."/>
            <person name="Zhang J."/>
            <person name="Peng Z."/>
            <person name="Li Y."/>
            <person name="Li N."/>
            <person name="Wang J."/>
            <person name="Chen M."/>
            <person name="He Y."/>
            <person name="Tan F."/>
            <person name="Song X."/>
            <person name="Zheng Q."/>
            <person name="Huang R."/>
            <person name="Yang H."/>
            <person name="Du X."/>
            <person name="Chen L."/>
            <person name="Yang M."/>
            <person name="Gaffney P.M."/>
            <person name="Wang S."/>
            <person name="Luo L."/>
            <person name="She Z."/>
            <person name="Ming Y."/>
            <person name="Huang W."/>
            <person name="Zhang S."/>
            <person name="Huang B."/>
            <person name="Zhang Y."/>
            <person name="Qu T."/>
            <person name="Ni P."/>
            <person name="Miao G."/>
            <person name="Wang J."/>
            <person name="Wang Q."/>
            <person name="Steinberg C.E."/>
            <person name="Wang H."/>
            <person name="Li N."/>
            <person name="Qian L."/>
            <person name="Zhang G."/>
            <person name="Li Y."/>
            <person name="Yang H."/>
            <person name="Liu X."/>
            <person name="Wang J."/>
            <person name="Yin Y."/>
            <person name="Wang J."/>
        </authorList>
    </citation>
    <scope>NUCLEOTIDE SEQUENCE [LARGE SCALE GENOMIC DNA]</scope>
    <source>
        <strain evidence="2">05x7-T-G4-1.051#20</strain>
    </source>
</reference>
<protein>
    <submittedName>
        <fullName evidence="2">Uncharacterized protein</fullName>
    </submittedName>
</protein>
<organism evidence="2">
    <name type="scientific">Magallana gigas</name>
    <name type="common">Pacific oyster</name>
    <name type="synonym">Crassostrea gigas</name>
    <dbReference type="NCBI Taxonomy" id="29159"/>
    <lineage>
        <taxon>Eukaryota</taxon>
        <taxon>Metazoa</taxon>
        <taxon>Spiralia</taxon>
        <taxon>Lophotrochozoa</taxon>
        <taxon>Mollusca</taxon>
        <taxon>Bivalvia</taxon>
        <taxon>Autobranchia</taxon>
        <taxon>Pteriomorphia</taxon>
        <taxon>Ostreida</taxon>
        <taxon>Ostreoidea</taxon>
        <taxon>Ostreidae</taxon>
        <taxon>Magallana</taxon>
    </lineage>
</organism>
<evidence type="ECO:0000313" key="2">
    <source>
        <dbReference type="EMBL" id="EKC23023.1"/>
    </source>
</evidence>
<dbReference type="HOGENOM" id="CLU_1290076_0_0_1"/>
<evidence type="ECO:0000256" key="1">
    <source>
        <dbReference type="SAM" id="MobiDB-lite"/>
    </source>
</evidence>